<evidence type="ECO:0000313" key="2">
    <source>
        <dbReference type="EMBL" id="XBU16694.1"/>
    </source>
</evidence>
<name>A0AAU7T0F4_9GAMM</name>
<dbReference type="EMBL" id="CP157981">
    <property type="protein sequence ID" value="XBU16694.1"/>
    <property type="molecule type" value="Genomic_DNA"/>
</dbReference>
<keyword evidence="1" id="KW-0472">Membrane</keyword>
<evidence type="ECO:0000256" key="1">
    <source>
        <dbReference type="SAM" id="Phobius"/>
    </source>
</evidence>
<sequence>MNLKYISIGALTIIAALFYFINESNKEDRERIKQAEIAYQQKLEAEKAAELDKQLGGTAIKKETIKQVVDAKLTENPEITPQQALELNKIILEWVDAATVAGSTSRIALSQPVAKMQEIKRNLSAKKYQGCAESTRLLYVDAMTTNVNAYLEFMKGKEYELDAMTLMLDYKKQLELAEREKSSCKPLQA</sequence>
<accession>A0AAU7T0F4</accession>
<dbReference type="RefSeq" id="WP_349929470.1">
    <property type="nucleotide sequence ID" value="NZ_CP157981.1"/>
</dbReference>
<keyword evidence="1" id="KW-0812">Transmembrane</keyword>
<gene>
    <name evidence="2" type="ORF">ABJ384_05900</name>
</gene>
<feature type="transmembrane region" description="Helical" evidence="1">
    <location>
        <begin position="6"/>
        <end position="22"/>
    </location>
</feature>
<keyword evidence="1" id="KW-1133">Transmembrane helix</keyword>
<proteinExistence type="predicted"/>
<protein>
    <submittedName>
        <fullName evidence="2">Uncharacterized protein</fullName>
    </submittedName>
</protein>
<organism evidence="2">
    <name type="scientific">Acinetobacter sp. A1-4-2</name>
    <dbReference type="NCBI Taxonomy" id="3156489"/>
    <lineage>
        <taxon>Bacteria</taxon>
        <taxon>Pseudomonadati</taxon>
        <taxon>Pseudomonadota</taxon>
        <taxon>Gammaproteobacteria</taxon>
        <taxon>Moraxellales</taxon>
        <taxon>Moraxellaceae</taxon>
        <taxon>Acinetobacter</taxon>
    </lineage>
</organism>
<dbReference type="AlphaFoldDB" id="A0AAU7T0F4"/>
<reference evidence="2" key="1">
    <citation type="submission" date="2024-06" db="EMBL/GenBank/DDBJ databases">
        <authorList>
            <person name="Song Z."/>
        </authorList>
    </citation>
    <scope>NUCLEOTIDE SEQUENCE</scope>
    <source>
        <strain evidence="2">A1-4-2</strain>
    </source>
</reference>